<evidence type="ECO:0000256" key="1">
    <source>
        <dbReference type="ARBA" id="ARBA00004141"/>
    </source>
</evidence>
<protein>
    <submittedName>
        <fullName evidence="11">Cyclic nucleotide-gated cation channel alpha-3</fullName>
    </submittedName>
</protein>
<evidence type="ECO:0000256" key="8">
    <source>
        <dbReference type="ARBA" id="ARBA00023303"/>
    </source>
</evidence>
<dbReference type="InterPro" id="IPR000595">
    <property type="entry name" value="cNMP-bd_dom"/>
</dbReference>
<dbReference type="CDD" id="cd00038">
    <property type="entry name" value="CAP_ED"/>
    <property type="match status" value="1"/>
</dbReference>
<sequence>MLMLVMFVLVVRVLMLEGILAVVVVILTVVVVILTVVEVILTVVEVILTVMVVILTVVVVIMVTIFQECQPEFLHDLVLKMKAYIFTPGDLICRRGEVAREMFIIADGVVEIISETGVMLKRMGAGDFFGEIGILNLDGGINRRTADVRSVGYLELFVLSREDVLGALKDHPEAEVTASTELGEAEALRMLCRITAGDEIAV</sequence>
<dbReference type="Pfam" id="PF00027">
    <property type="entry name" value="cNMP_binding"/>
    <property type="match status" value="1"/>
</dbReference>
<evidence type="ECO:0000313" key="11">
    <source>
        <dbReference type="EMBL" id="GFR87240.1"/>
    </source>
</evidence>
<organism evidence="11 12">
    <name type="scientific">Elysia marginata</name>
    <dbReference type="NCBI Taxonomy" id="1093978"/>
    <lineage>
        <taxon>Eukaryota</taxon>
        <taxon>Metazoa</taxon>
        <taxon>Spiralia</taxon>
        <taxon>Lophotrochozoa</taxon>
        <taxon>Mollusca</taxon>
        <taxon>Gastropoda</taxon>
        <taxon>Heterobranchia</taxon>
        <taxon>Euthyneura</taxon>
        <taxon>Panpulmonata</taxon>
        <taxon>Sacoglossa</taxon>
        <taxon>Placobranchoidea</taxon>
        <taxon>Plakobranchidae</taxon>
        <taxon>Elysia</taxon>
    </lineage>
</organism>
<evidence type="ECO:0000259" key="10">
    <source>
        <dbReference type="PROSITE" id="PS50042"/>
    </source>
</evidence>
<dbReference type="Gene3D" id="2.60.120.10">
    <property type="entry name" value="Jelly Rolls"/>
    <property type="match status" value="1"/>
</dbReference>
<dbReference type="Proteomes" id="UP000762676">
    <property type="component" value="Unassembled WGS sequence"/>
</dbReference>
<keyword evidence="6 9" id="KW-0472">Membrane</keyword>
<evidence type="ECO:0000256" key="7">
    <source>
        <dbReference type="ARBA" id="ARBA00023286"/>
    </source>
</evidence>
<gene>
    <name evidence="11" type="ORF">ElyMa_002488100</name>
</gene>
<feature type="domain" description="Cyclic nucleotide-binding" evidence="10">
    <location>
        <begin position="65"/>
        <end position="162"/>
    </location>
</feature>
<feature type="transmembrane region" description="Helical" evidence="9">
    <location>
        <begin position="6"/>
        <end position="34"/>
    </location>
</feature>
<comment type="caution">
    <text evidence="11">The sequence shown here is derived from an EMBL/GenBank/DDBJ whole genome shotgun (WGS) entry which is preliminary data.</text>
</comment>
<evidence type="ECO:0000256" key="6">
    <source>
        <dbReference type="ARBA" id="ARBA00023136"/>
    </source>
</evidence>
<dbReference type="PROSITE" id="PS00889">
    <property type="entry name" value="CNMP_BINDING_2"/>
    <property type="match status" value="1"/>
</dbReference>
<keyword evidence="2" id="KW-0813">Transport</keyword>
<keyword evidence="12" id="KW-1185">Reference proteome</keyword>
<proteinExistence type="predicted"/>
<accession>A0AAV4GQU9</accession>
<dbReference type="InterPro" id="IPR018488">
    <property type="entry name" value="cNMP-bd_CS"/>
</dbReference>
<evidence type="ECO:0000256" key="3">
    <source>
        <dbReference type="ARBA" id="ARBA00022692"/>
    </source>
</evidence>
<dbReference type="InterPro" id="IPR018490">
    <property type="entry name" value="cNMP-bd_dom_sf"/>
</dbReference>
<dbReference type="GO" id="GO:0016020">
    <property type="term" value="C:membrane"/>
    <property type="evidence" value="ECO:0007669"/>
    <property type="project" value="UniProtKB-SubCell"/>
</dbReference>
<comment type="subcellular location">
    <subcellularLocation>
        <location evidence="1">Membrane</location>
        <topology evidence="1">Multi-pass membrane protein</topology>
    </subcellularLocation>
</comment>
<reference evidence="11 12" key="1">
    <citation type="journal article" date="2021" name="Elife">
        <title>Chloroplast acquisition without the gene transfer in kleptoplastic sea slugs, Plakobranchus ocellatus.</title>
        <authorList>
            <person name="Maeda T."/>
            <person name="Takahashi S."/>
            <person name="Yoshida T."/>
            <person name="Shimamura S."/>
            <person name="Takaki Y."/>
            <person name="Nagai Y."/>
            <person name="Toyoda A."/>
            <person name="Suzuki Y."/>
            <person name="Arimoto A."/>
            <person name="Ishii H."/>
            <person name="Satoh N."/>
            <person name="Nishiyama T."/>
            <person name="Hasebe M."/>
            <person name="Maruyama T."/>
            <person name="Minagawa J."/>
            <person name="Obokata J."/>
            <person name="Shigenobu S."/>
        </authorList>
    </citation>
    <scope>NUCLEOTIDE SEQUENCE [LARGE SCALE GENOMIC DNA]</scope>
</reference>
<keyword evidence="8" id="KW-0407">Ion channel</keyword>
<name>A0AAV4GQU9_9GAST</name>
<dbReference type="GO" id="GO:0005221">
    <property type="term" value="F:intracellularly cyclic nucleotide-activated monoatomic cation channel activity"/>
    <property type="evidence" value="ECO:0007669"/>
    <property type="project" value="InterPro"/>
</dbReference>
<dbReference type="EMBL" id="BMAT01005076">
    <property type="protein sequence ID" value="GFR87240.1"/>
    <property type="molecule type" value="Genomic_DNA"/>
</dbReference>
<dbReference type="PROSITE" id="PS50042">
    <property type="entry name" value="CNMP_BINDING_3"/>
    <property type="match status" value="1"/>
</dbReference>
<keyword evidence="3 9" id="KW-0812">Transmembrane</keyword>
<dbReference type="PANTHER" id="PTHR45638:SF7">
    <property type="entry name" value="CYCLIC NUCLEOTIDE-GATED ION CHANNEL-LIKE, ISOFORM E"/>
    <property type="match status" value="1"/>
</dbReference>
<dbReference type="SMART" id="SM00100">
    <property type="entry name" value="cNMP"/>
    <property type="match status" value="1"/>
</dbReference>
<keyword evidence="7" id="KW-1071">Ligand-gated ion channel</keyword>
<feature type="transmembrane region" description="Helical" evidence="9">
    <location>
        <begin position="46"/>
        <end position="66"/>
    </location>
</feature>
<evidence type="ECO:0000256" key="2">
    <source>
        <dbReference type="ARBA" id="ARBA00022448"/>
    </source>
</evidence>
<dbReference type="InterPro" id="IPR014710">
    <property type="entry name" value="RmlC-like_jellyroll"/>
</dbReference>
<dbReference type="PROSITE" id="PS00888">
    <property type="entry name" value="CNMP_BINDING_1"/>
    <property type="match status" value="1"/>
</dbReference>
<evidence type="ECO:0000256" key="9">
    <source>
        <dbReference type="SAM" id="Phobius"/>
    </source>
</evidence>
<evidence type="ECO:0000256" key="5">
    <source>
        <dbReference type="ARBA" id="ARBA00023065"/>
    </source>
</evidence>
<dbReference type="SUPFAM" id="SSF51206">
    <property type="entry name" value="cAMP-binding domain-like"/>
    <property type="match status" value="1"/>
</dbReference>
<evidence type="ECO:0000256" key="4">
    <source>
        <dbReference type="ARBA" id="ARBA00022989"/>
    </source>
</evidence>
<keyword evidence="5" id="KW-0406">Ion transport</keyword>
<keyword evidence="4 9" id="KW-1133">Transmembrane helix</keyword>
<dbReference type="GO" id="GO:0044877">
    <property type="term" value="F:protein-containing complex binding"/>
    <property type="evidence" value="ECO:0007669"/>
    <property type="project" value="TreeGrafter"/>
</dbReference>
<dbReference type="InterPro" id="IPR050866">
    <property type="entry name" value="CNG_cation_channel"/>
</dbReference>
<dbReference type="AlphaFoldDB" id="A0AAV4GQU9"/>
<dbReference type="PANTHER" id="PTHR45638">
    <property type="entry name" value="CYCLIC NUCLEOTIDE-GATED CATION CHANNEL SUBUNIT A"/>
    <property type="match status" value="1"/>
</dbReference>
<evidence type="ECO:0000313" key="12">
    <source>
        <dbReference type="Proteomes" id="UP000762676"/>
    </source>
</evidence>